<accession>A0A183ECG6</accession>
<feature type="region of interest" description="Disordered" evidence="1">
    <location>
        <begin position="78"/>
        <end position="147"/>
    </location>
</feature>
<feature type="compositionally biased region" description="Polar residues" evidence="1">
    <location>
        <begin position="107"/>
        <end position="116"/>
    </location>
</feature>
<protein>
    <submittedName>
        <fullName evidence="2 4">Uncharacterized protein</fullName>
    </submittedName>
</protein>
<evidence type="ECO:0000313" key="3">
    <source>
        <dbReference type="Proteomes" id="UP000271098"/>
    </source>
</evidence>
<dbReference type="WBParaSite" id="GPUH_0001868201-mRNA-1">
    <property type="protein sequence ID" value="GPUH_0001868201-mRNA-1"/>
    <property type="gene ID" value="GPUH_0001868201"/>
</dbReference>
<feature type="compositionally biased region" description="Low complexity" evidence="1">
    <location>
        <begin position="78"/>
        <end position="102"/>
    </location>
</feature>
<feature type="compositionally biased region" description="Low complexity" evidence="1">
    <location>
        <begin position="117"/>
        <end position="134"/>
    </location>
</feature>
<feature type="compositionally biased region" description="Basic and acidic residues" evidence="1">
    <location>
        <begin position="136"/>
        <end position="147"/>
    </location>
</feature>
<gene>
    <name evidence="2" type="ORF">GPUH_LOCUS18658</name>
</gene>
<proteinExistence type="predicted"/>
<reference evidence="4" key="1">
    <citation type="submission" date="2016-06" db="UniProtKB">
        <authorList>
            <consortium name="WormBaseParasite"/>
        </authorList>
    </citation>
    <scope>IDENTIFICATION</scope>
</reference>
<dbReference type="Proteomes" id="UP000271098">
    <property type="component" value="Unassembled WGS sequence"/>
</dbReference>
<name>A0A183ECG6_9BILA</name>
<evidence type="ECO:0000256" key="1">
    <source>
        <dbReference type="SAM" id="MobiDB-lite"/>
    </source>
</evidence>
<reference evidence="2 3" key="2">
    <citation type="submission" date="2018-11" db="EMBL/GenBank/DDBJ databases">
        <authorList>
            <consortium name="Pathogen Informatics"/>
        </authorList>
    </citation>
    <scope>NUCLEOTIDE SEQUENCE [LARGE SCALE GENOMIC DNA]</scope>
</reference>
<organism evidence="4">
    <name type="scientific">Gongylonema pulchrum</name>
    <dbReference type="NCBI Taxonomy" id="637853"/>
    <lineage>
        <taxon>Eukaryota</taxon>
        <taxon>Metazoa</taxon>
        <taxon>Ecdysozoa</taxon>
        <taxon>Nematoda</taxon>
        <taxon>Chromadorea</taxon>
        <taxon>Rhabditida</taxon>
        <taxon>Spirurina</taxon>
        <taxon>Spiruromorpha</taxon>
        <taxon>Spiruroidea</taxon>
        <taxon>Gongylonematidae</taxon>
        <taxon>Gongylonema</taxon>
    </lineage>
</organism>
<keyword evidence="3" id="KW-1185">Reference proteome</keyword>
<evidence type="ECO:0000313" key="2">
    <source>
        <dbReference type="EMBL" id="VDN32204.1"/>
    </source>
</evidence>
<evidence type="ECO:0000313" key="4">
    <source>
        <dbReference type="WBParaSite" id="GPUH_0001868201-mRNA-1"/>
    </source>
</evidence>
<dbReference type="AlphaFoldDB" id="A0A183ECG6"/>
<feature type="compositionally biased region" description="Basic and acidic residues" evidence="1">
    <location>
        <begin position="1"/>
        <end position="15"/>
    </location>
</feature>
<sequence length="147" mass="15715">MDPRGAARRQSETPHSRPPLKSLRYHASFQTTDCASAATASCVQSDFEDSSPALSRQSTVGIFSSIDEGVEVDLQRSTSSRAAFSSAEMLSSDSTGSDSLVSPFESFDSQTETDILSSFSSSPPNSEGSNNSSGKHFSELLHLDPKR</sequence>
<dbReference type="EMBL" id="UYRT01087133">
    <property type="protein sequence ID" value="VDN32204.1"/>
    <property type="molecule type" value="Genomic_DNA"/>
</dbReference>
<feature type="region of interest" description="Disordered" evidence="1">
    <location>
        <begin position="1"/>
        <end position="22"/>
    </location>
</feature>